<keyword evidence="7 15" id="KW-0808">Transferase</keyword>
<evidence type="ECO:0000256" key="5">
    <source>
        <dbReference type="ARBA" id="ARBA00011996"/>
    </source>
</evidence>
<dbReference type="Gene3D" id="3.30.1490.20">
    <property type="entry name" value="ATP-grasp fold, A domain"/>
    <property type="match status" value="1"/>
</dbReference>
<comment type="caution">
    <text evidence="19">The sequence shown here is derived from an EMBL/GenBank/DDBJ whole genome shotgun (WGS) entry which is preliminary data.</text>
</comment>
<evidence type="ECO:0000256" key="15">
    <source>
        <dbReference type="PIRNR" id="PIRNR000854"/>
    </source>
</evidence>
<comment type="function">
    <text evidence="2 15">Catalyzes the phosphorylation of pyruvate to phosphoenolpyruvate.</text>
</comment>
<proteinExistence type="inferred from homology"/>
<evidence type="ECO:0000259" key="17">
    <source>
        <dbReference type="Pfam" id="PF01326"/>
    </source>
</evidence>
<gene>
    <name evidence="19" type="ORF">EHW67_01280</name>
</gene>
<dbReference type="InterPro" id="IPR008279">
    <property type="entry name" value="PEP-util_enz_mobile_dom"/>
</dbReference>
<evidence type="ECO:0000256" key="4">
    <source>
        <dbReference type="ARBA" id="ARBA00007837"/>
    </source>
</evidence>
<evidence type="ECO:0000256" key="12">
    <source>
        <dbReference type="ARBA" id="ARBA00022842"/>
    </source>
</evidence>
<evidence type="ECO:0000256" key="9">
    <source>
        <dbReference type="ARBA" id="ARBA00022741"/>
    </source>
</evidence>
<dbReference type="InterPro" id="IPR006319">
    <property type="entry name" value="PEP_synth"/>
</dbReference>
<dbReference type="PANTHER" id="PTHR43030:SF1">
    <property type="entry name" value="PHOSPHOENOLPYRUVATE SYNTHASE"/>
    <property type="match status" value="1"/>
</dbReference>
<dbReference type="InterPro" id="IPR015813">
    <property type="entry name" value="Pyrv/PenolPyrv_kinase-like_dom"/>
</dbReference>
<feature type="domain" description="PEP-utilising enzyme mobile" evidence="16">
    <location>
        <begin position="384"/>
        <end position="452"/>
    </location>
</feature>
<dbReference type="GO" id="GO:0006094">
    <property type="term" value="P:gluconeogenesis"/>
    <property type="evidence" value="ECO:0007669"/>
    <property type="project" value="UniProtKB-UniPathway"/>
</dbReference>
<dbReference type="InterPro" id="IPR002192">
    <property type="entry name" value="PPDK_AMP/ATP-bd"/>
</dbReference>
<dbReference type="AlphaFoldDB" id="A0A3S0CN79"/>
<keyword evidence="20" id="KW-1185">Reference proteome</keyword>
<keyword evidence="11 15" id="KW-0067">ATP-binding</keyword>
<dbReference type="UniPathway" id="UPA00138"/>
<comment type="pathway">
    <text evidence="3 15">Carbohydrate biosynthesis; gluconeogenesis.</text>
</comment>
<dbReference type="InterPro" id="IPR036637">
    <property type="entry name" value="Phosphohistidine_dom_sf"/>
</dbReference>
<dbReference type="FunFam" id="3.30.470.20:FF:000017">
    <property type="entry name" value="Phosphoenolpyruvate synthase"/>
    <property type="match status" value="1"/>
</dbReference>
<dbReference type="Pfam" id="PF02896">
    <property type="entry name" value="PEP-utilizers_C"/>
    <property type="match status" value="1"/>
</dbReference>
<keyword evidence="12 15" id="KW-0460">Magnesium</keyword>
<dbReference type="InterPro" id="IPR040442">
    <property type="entry name" value="Pyrv_kinase-like_dom_sf"/>
</dbReference>
<dbReference type="SUPFAM" id="SSF52009">
    <property type="entry name" value="Phosphohistidine domain"/>
    <property type="match status" value="1"/>
</dbReference>
<evidence type="ECO:0000256" key="7">
    <source>
        <dbReference type="ARBA" id="ARBA00022679"/>
    </source>
</evidence>
<feature type="domain" description="PEP-utilising enzyme C-terminal" evidence="18">
    <location>
        <begin position="490"/>
        <end position="778"/>
    </location>
</feature>
<dbReference type="PROSITE" id="PS00370">
    <property type="entry name" value="PEP_ENZYMES_PHOS_SITE"/>
    <property type="match status" value="1"/>
</dbReference>
<name>A0A3S0CN79_9FLAO</name>
<dbReference type="OrthoDB" id="9765468at2"/>
<evidence type="ECO:0000256" key="6">
    <source>
        <dbReference type="ARBA" id="ARBA00021623"/>
    </source>
</evidence>
<dbReference type="Gene3D" id="3.30.470.20">
    <property type="entry name" value="ATP-grasp fold, B domain"/>
    <property type="match status" value="1"/>
</dbReference>
<dbReference type="InterPro" id="IPR018274">
    <property type="entry name" value="PEP_util_AS"/>
</dbReference>
<organism evidence="19 20">
    <name type="scientific">Arenibacter aquaticus</name>
    <dbReference type="NCBI Taxonomy" id="2489054"/>
    <lineage>
        <taxon>Bacteria</taxon>
        <taxon>Pseudomonadati</taxon>
        <taxon>Bacteroidota</taxon>
        <taxon>Flavobacteriia</taxon>
        <taxon>Flavobacteriales</taxon>
        <taxon>Flavobacteriaceae</taxon>
        <taxon>Arenibacter</taxon>
    </lineage>
</organism>
<sequence>MKDHIKRFDSIGIQDIPAVGGKNASLGEMYNQLTQKGVRIPNGFATTSKAFWQFLDQNKIRETLKNILAGLDRKTYSNLDLIGERARNCILESALSPSFAKSVRKAYKSLCGKEDRAVAVRSSATAEDLPDASFAGQHDTFLNILGGDNVLDAIKKCFASLYTDRAIKYREDKGFLHEDVALSVGVQLMVRSDKGCSGVGFTIEPESGFENVILLSGVWGLGENIVQGTVNPDEFYVFKPSLRNNSHPIIQKRLGDKQQTMVYALAEEEASTINTDTPFSKQEQYVLSDEEINTLGNWALLIEEHYQKPMDIEWAKDGLSNELFITQARPETVHHTKNKNIHIAYQLQDKGEVLVSGNAVGHKIKVGQAVLLNSPKDAKGLTLDTIILTDCITPDWDPLLKQVGGFITNKGGRTSHAAIVARELGVPAIVGCGNATQMVAHGEQITLSCAEGKTGFVYSGRLAYIEQEIDFSSIHLPKTEAKLILADPENAFQLSFYPNNGVGLLRMEFIITHRVKIHPMALVKFKEIKDVDSKKEIEALTKNYSDKPSYFVDQLSQGIATIAAAFYPKEVIVRLSDFKTNEYANLLGGKDFEPKEENPMLGFRGASRYYNERYKEGFALECAAIKRVRETMGLTNLKVMVPFCRTLEEGQKVIDIMEENGLKRGDNGLEVYTMVEIPSNVILAEEFAEIFDGFSIGSNDLTQLSLGIDRDSEIMGHLFDENDKAVKRIVSMAIHSANRTKTKIGLCGQAPSDFPEFAQFLVDEGIDSISFNPDSLLQGIENINKAEKRNITFGMAKSSN</sequence>
<evidence type="ECO:0000256" key="14">
    <source>
        <dbReference type="ARBA" id="ARBA00047700"/>
    </source>
</evidence>
<dbReference type="InterPro" id="IPR013815">
    <property type="entry name" value="ATP_grasp_subdomain_1"/>
</dbReference>
<dbReference type="Pfam" id="PF01326">
    <property type="entry name" value="PPDK_N"/>
    <property type="match status" value="1"/>
</dbReference>
<keyword evidence="8 15" id="KW-0479">Metal-binding</keyword>
<keyword evidence="9 15" id="KW-0547">Nucleotide-binding</keyword>
<dbReference type="Gene3D" id="3.50.30.10">
    <property type="entry name" value="Phosphohistidine domain"/>
    <property type="match status" value="1"/>
</dbReference>
<dbReference type="InterPro" id="IPR000121">
    <property type="entry name" value="PEP_util_C"/>
</dbReference>
<evidence type="ECO:0000256" key="10">
    <source>
        <dbReference type="ARBA" id="ARBA00022777"/>
    </source>
</evidence>
<dbReference type="GO" id="GO:0046872">
    <property type="term" value="F:metal ion binding"/>
    <property type="evidence" value="ECO:0007669"/>
    <property type="project" value="UniProtKB-KW"/>
</dbReference>
<dbReference type="PIRSF" id="PIRSF000854">
    <property type="entry name" value="PEP_synthase"/>
    <property type="match status" value="1"/>
</dbReference>
<dbReference type="PROSITE" id="PS00742">
    <property type="entry name" value="PEP_ENZYMES_2"/>
    <property type="match status" value="1"/>
</dbReference>
<evidence type="ECO:0000256" key="13">
    <source>
        <dbReference type="ARBA" id="ARBA00033470"/>
    </source>
</evidence>
<dbReference type="Pfam" id="PF00391">
    <property type="entry name" value="PEP-utilizers"/>
    <property type="match status" value="1"/>
</dbReference>
<comment type="catalytic activity">
    <reaction evidence="14 15">
        <text>pyruvate + ATP + H2O = phosphoenolpyruvate + AMP + phosphate + 2 H(+)</text>
        <dbReference type="Rhea" id="RHEA:11364"/>
        <dbReference type="ChEBI" id="CHEBI:15361"/>
        <dbReference type="ChEBI" id="CHEBI:15377"/>
        <dbReference type="ChEBI" id="CHEBI:15378"/>
        <dbReference type="ChEBI" id="CHEBI:30616"/>
        <dbReference type="ChEBI" id="CHEBI:43474"/>
        <dbReference type="ChEBI" id="CHEBI:58702"/>
        <dbReference type="ChEBI" id="CHEBI:456215"/>
        <dbReference type="EC" id="2.7.9.2"/>
    </reaction>
</comment>
<dbReference type="FunFam" id="3.30.1490.20:FF:000010">
    <property type="entry name" value="Phosphoenolpyruvate synthase"/>
    <property type="match status" value="1"/>
</dbReference>
<protein>
    <recommendedName>
        <fullName evidence="6 15">Phosphoenolpyruvate synthase</fullName>
        <shortName evidence="15">PEP synthase</shortName>
        <ecNumber evidence="5 15">2.7.9.2</ecNumber>
    </recommendedName>
    <alternativeName>
        <fullName evidence="13 15">Pyruvate, water dikinase</fullName>
    </alternativeName>
</protein>
<comment type="cofactor">
    <cofactor evidence="1 15">
        <name>Mg(2+)</name>
        <dbReference type="ChEBI" id="CHEBI:18420"/>
    </cofactor>
</comment>
<dbReference type="EMBL" id="RQPJ01000001">
    <property type="protein sequence ID" value="RTE55226.1"/>
    <property type="molecule type" value="Genomic_DNA"/>
</dbReference>
<reference evidence="19 20" key="1">
    <citation type="submission" date="2018-11" db="EMBL/GenBank/DDBJ databases">
        <title>Arenibacter aquaticus sp.nov., a marine bacterium isolated from surface seawater in the South China Sea.</title>
        <authorList>
            <person name="Guo J."/>
            <person name="Sun J."/>
        </authorList>
    </citation>
    <scope>NUCLEOTIDE SEQUENCE [LARGE SCALE GENOMIC DNA]</scope>
    <source>
        <strain evidence="19 20">GUO666</strain>
    </source>
</reference>
<evidence type="ECO:0000313" key="20">
    <source>
        <dbReference type="Proteomes" id="UP000267585"/>
    </source>
</evidence>
<feature type="domain" description="Pyruvate phosphate dikinase AMP/ATP-binding" evidence="17">
    <location>
        <begin position="17"/>
        <end position="341"/>
    </location>
</feature>
<dbReference type="RefSeq" id="WP_126160529.1">
    <property type="nucleotide sequence ID" value="NZ_RQPJ01000001.1"/>
</dbReference>
<evidence type="ECO:0000259" key="16">
    <source>
        <dbReference type="Pfam" id="PF00391"/>
    </source>
</evidence>
<dbReference type="PANTHER" id="PTHR43030">
    <property type="entry name" value="PHOSPHOENOLPYRUVATE SYNTHASE"/>
    <property type="match status" value="1"/>
</dbReference>
<dbReference type="NCBIfam" id="NF005057">
    <property type="entry name" value="PRK06464.1"/>
    <property type="match status" value="1"/>
</dbReference>
<evidence type="ECO:0000256" key="8">
    <source>
        <dbReference type="ARBA" id="ARBA00022723"/>
    </source>
</evidence>
<dbReference type="SUPFAM" id="SSF51621">
    <property type="entry name" value="Phosphoenolpyruvate/pyruvate domain"/>
    <property type="match status" value="1"/>
</dbReference>
<dbReference type="GO" id="GO:0008986">
    <property type="term" value="F:pyruvate, water dikinase activity"/>
    <property type="evidence" value="ECO:0007669"/>
    <property type="project" value="UniProtKB-EC"/>
</dbReference>
<dbReference type="Gene3D" id="3.20.20.60">
    <property type="entry name" value="Phosphoenolpyruvate-binding domains"/>
    <property type="match status" value="1"/>
</dbReference>
<evidence type="ECO:0000259" key="18">
    <source>
        <dbReference type="Pfam" id="PF02896"/>
    </source>
</evidence>
<keyword evidence="19" id="KW-0670">Pyruvate</keyword>
<evidence type="ECO:0000256" key="11">
    <source>
        <dbReference type="ARBA" id="ARBA00022840"/>
    </source>
</evidence>
<dbReference type="EC" id="2.7.9.2" evidence="5 15"/>
<evidence type="ECO:0000256" key="3">
    <source>
        <dbReference type="ARBA" id="ARBA00004742"/>
    </source>
</evidence>
<dbReference type="GO" id="GO:0005524">
    <property type="term" value="F:ATP binding"/>
    <property type="evidence" value="ECO:0007669"/>
    <property type="project" value="UniProtKB-KW"/>
</dbReference>
<comment type="similarity">
    <text evidence="4 15">Belongs to the PEP-utilizing enzyme family.</text>
</comment>
<dbReference type="NCBIfam" id="TIGR01418">
    <property type="entry name" value="PEP_synth"/>
    <property type="match status" value="1"/>
</dbReference>
<evidence type="ECO:0000313" key="19">
    <source>
        <dbReference type="EMBL" id="RTE55226.1"/>
    </source>
</evidence>
<evidence type="ECO:0000256" key="1">
    <source>
        <dbReference type="ARBA" id="ARBA00001946"/>
    </source>
</evidence>
<dbReference type="Proteomes" id="UP000267585">
    <property type="component" value="Unassembled WGS sequence"/>
</dbReference>
<accession>A0A3S0CN79</accession>
<dbReference type="SUPFAM" id="SSF56059">
    <property type="entry name" value="Glutathione synthetase ATP-binding domain-like"/>
    <property type="match status" value="1"/>
</dbReference>
<dbReference type="InterPro" id="IPR023151">
    <property type="entry name" value="PEP_util_CS"/>
</dbReference>
<evidence type="ECO:0000256" key="2">
    <source>
        <dbReference type="ARBA" id="ARBA00002988"/>
    </source>
</evidence>
<keyword evidence="10 15" id="KW-0418">Kinase</keyword>